<dbReference type="InterPro" id="IPR007267">
    <property type="entry name" value="GtrA_DPMS_TM"/>
</dbReference>
<evidence type="ECO:0000256" key="5">
    <source>
        <dbReference type="SAM" id="Phobius"/>
    </source>
</evidence>
<comment type="subcellular location">
    <subcellularLocation>
        <location evidence="1">Membrane</location>
        <topology evidence="1">Multi-pass membrane protein</topology>
    </subcellularLocation>
</comment>
<gene>
    <name evidence="7" type="ORF">RHODO2019_01025</name>
</gene>
<feature type="transmembrane region" description="Helical" evidence="5">
    <location>
        <begin position="136"/>
        <end position="157"/>
    </location>
</feature>
<proteinExistence type="predicted"/>
<dbReference type="EMBL" id="CP110615">
    <property type="protein sequence ID" value="UZJ25125.1"/>
    <property type="molecule type" value="Genomic_DNA"/>
</dbReference>
<accession>A0ABY6P0G5</accession>
<reference evidence="7" key="1">
    <citation type="submission" date="2022-10" db="EMBL/GenBank/DDBJ databases">
        <title>Rhodococcus sp.75.</title>
        <authorList>
            <person name="Sun M."/>
        </authorList>
    </citation>
    <scope>NUCLEOTIDE SEQUENCE</scope>
    <source>
        <strain evidence="7">75</strain>
    </source>
</reference>
<evidence type="ECO:0000256" key="1">
    <source>
        <dbReference type="ARBA" id="ARBA00004141"/>
    </source>
</evidence>
<evidence type="ECO:0000313" key="8">
    <source>
        <dbReference type="Proteomes" id="UP001164965"/>
    </source>
</evidence>
<feature type="domain" description="GtrA/DPMS transmembrane" evidence="6">
    <location>
        <begin position="46"/>
        <end position="163"/>
    </location>
</feature>
<sequence>MTTHPAPLDTTALVRSGAELAEGAHAHWCRGRDLLLGDSSTSQFIRYAFVGGVTSALYALVFVLLDAVGDVGANAAGMILSTVVANEMHRRLTFHAAGRKAWLPAQTESGGLAAVALVATTLALAAANSVVPGAPWSFEVGLVLVVTGLIGIVKFFALRGLVFGSAR</sequence>
<keyword evidence="8" id="KW-1185">Reference proteome</keyword>
<keyword evidence="3 5" id="KW-1133">Transmembrane helix</keyword>
<feature type="transmembrane region" description="Helical" evidence="5">
    <location>
        <begin position="44"/>
        <end position="65"/>
    </location>
</feature>
<dbReference type="Pfam" id="PF04138">
    <property type="entry name" value="GtrA_DPMS_TM"/>
    <property type="match status" value="1"/>
</dbReference>
<dbReference type="Proteomes" id="UP001164965">
    <property type="component" value="Chromosome"/>
</dbReference>
<evidence type="ECO:0000313" key="7">
    <source>
        <dbReference type="EMBL" id="UZJ25125.1"/>
    </source>
</evidence>
<feature type="transmembrane region" description="Helical" evidence="5">
    <location>
        <begin position="110"/>
        <end position="130"/>
    </location>
</feature>
<evidence type="ECO:0000259" key="6">
    <source>
        <dbReference type="Pfam" id="PF04138"/>
    </source>
</evidence>
<evidence type="ECO:0000256" key="4">
    <source>
        <dbReference type="ARBA" id="ARBA00023136"/>
    </source>
</evidence>
<organism evidence="7 8">
    <name type="scientific">Rhodococcus antarcticus</name>
    <dbReference type="NCBI Taxonomy" id="2987751"/>
    <lineage>
        <taxon>Bacteria</taxon>
        <taxon>Bacillati</taxon>
        <taxon>Actinomycetota</taxon>
        <taxon>Actinomycetes</taxon>
        <taxon>Mycobacteriales</taxon>
        <taxon>Nocardiaceae</taxon>
        <taxon>Rhodococcus</taxon>
    </lineage>
</organism>
<name>A0ABY6P0G5_9NOCA</name>
<protein>
    <submittedName>
        <fullName evidence="7">GtrA family protein</fullName>
    </submittedName>
</protein>
<keyword evidence="2 5" id="KW-0812">Transmembrane</keyword>
<evidence type="ECO:0000256" key="3">
    <source>
        <dbReference type="ARBA" id="ARBA00022989"/>
    </source>
</evidence>
<dbReference type="RefSeq" id="WP_265383231.1">
    <property type="nucleotide sequence ID" value="NZ_CP110615.1"/>
</dbReference>
<keyword evidence="4 5" id="KW-0472">Membrane</keyword>
<evidence type="ECO:0000256" key="2">
    <source>
        <dbReference type="ARBA" id="ARBA00022692"/>
    </source>
</evidence>